<dbReference type="HOGENOM" id="CLU_015054_0_0_1"/>
<keyword evidence="3 5" id="KW-0378">Hydrolase</keyword>
<dbReference type="EMBL" id="JH659330">
    <property type="protein sequence ID" value="EXK46134.1"/>
    <property type="molecule type" value="Genomic_DNA"/>
</dbReference>
<evidence type="ECO:0000256" key="3">
    <source>
        <dbReference type="ARBA" id="ARBA00022801"/>
    </source>
</evidence>
<evidence type="ECO:0000256" key="5">
    <source>
        <dbReference type="PROSITE-ProRule" id="PRU01240"/>
    </source>
</evidence>
<organism evidence="7">
    <name type="scientific">Fusarium oxysporum f. sp. melonis 26406</name>
    <dbReference type="NCBI Taxonomy" id="1089452"/>
    <lineage>
        <taxon>Eukaryota</taxon>
        <taxon>Fungi</taxon>
        <taxon>Dikarya</taxon>
        <taxon>Ascomycota</taxon>
        <taxon>Pezizomycotina</taxon>
        <taxon>Sordariomycetes</taxon>
        <taxon>Hypocreomycetidae</taxon>
        <taxon>Hypocreales</taxon>
        <taxon>Nectriaceae</taxon>
        <taxon>Fusarium</taxon>
        <taxon>Fusarium oxysporum species complex</taxon>
    </lineage>
</organism>
<dbReference type="AlphaFoldDB" id="X0APM6"/>
<dbReference type="PANTHER" id="PTHR43806">
    <property type="entry name" value="PEPTIDASE S8"/>
    <property type="match status" value="1"/>
</dbReference>
<dbReference type="GO" id="GO:0004252">
    <property type="term" value="F:serine-type endopeptidase activity"/>
    <property type="evidence" value="ECO:0007669"/>
    <property type="project" value="UniProtKB-UniRule"/>
</dbReference>
<dbReference type="OrthoDB" id="3565018at2759"/>
<reference evidence="7" key="1">
    <citation type="submission" date="2012-04" db="EMBL/GenBank/DDBJ databases">
        <title>The Genome Sequence of Fusarium oxysporum melonis.</title>
        <authorList>
            <consortium name="The Broad Institute Genome Sequencing Platform"/>
            <person name="Ma L.-J."/>
            <person name="Gale L.R."/>
            <person name="Schwartz D.C."/>
            <person name="Zhou S."/>
            <person name="Corby-Kistler H."/>
            <person name="Young S.K."/>
            <person name="Zeng Q."/>
            <person name="Gargeya S."/>
            <person name="Fitzgerald M."/>
            <person name="Haas B."/>
            <person name="Abouelleil A."/>
            <person name="Alvarado L."/>
            <person name="Arachchi H.M."/>
            <person name="Berlin A."/>
            <person name="Brown A."/>
            <person name="Chapman S.B."/>
            <person name="Chen Z."/>
            <person name="Dunbar C."/>
            <person name="Freedman E."/>
            <person name="Gearin G."/>
            <person name="Goldberg J."/>
            <person name="Griggs A."/>
            <person name="Gujja S."/>
            <person name="Heiman D."/>
            <person name="Howarth C."/>
            <person name="Larson L."/>
            <person name="Lui A."/>
            <person name="MacDonald P.J.P."/>
            <person name="Montmayeur A."/>
            <person name="Murphy C."/>
            <person name="Neiman D."/>
            <person name="Pearson M."/>
            <person name="Priest M."/>
            <person name="Roberts A."/>
            <person name="Saif S."/>
            <person name="Shea T."/>
            <person name="Shenoy N."/>
            <person name="Sisk P."/>
            <person name="Stolte C."/>
            <person name="Sykes S."/>
            <person name="Wortman J."/>
            <person name="Nusbaum C."/>
            <person name="Birren B."/>
        </authorList>
    </citation>
    <scope>NUCLEOTIDE SEQUENCE</scope>
    <source>
        <strain evidence="7">26406</strain>
    </source>
</reference>
<protein>
    <recommendedName>
        <fullName evidence="6">Peptidase S8/S53 domain-containing protein</fullName>
    </recommendedName>
</protein>
<evidence type="ECO:0000256" key="4">
    <source>
        <dbReference type="ARBA" id="ARBA00022825"/>
    </source>
</evidence>
<keyword evidence="2 5" id="KW-0645">Protease</keyword>
<sequence>MNTLHPSRLENEDARKVFDELEKEILNFSDRIFQSKPPADSSQATFTLSERVVASKAGSGSFPEEVVVCPKARLRESTVKKKTKVFKCRCCCVDEPHSDGLTYKLIKGKSFLREELHPSGLRKWFIMTLKPETLQLVIVRLSEVSPIYSREVETLSKTIASQGISSERGIGTTVRPRTMEMIQNDWVFPSTKIMKVILHSFNTTTLLPKPSSVELKHFGVLQSPHTEKGVGQQALTNLLPQSYFCILSRESHSGEEDWEVRVNSYTRICHETNPLGRLVVTLQNTTVPQAMTQGQQGPEGDVHFYFDLREDAQLFAAYLKAAQDRLREMFVRGPMENEKIVDSRLFDADYSLRTQANGWREFPIPAEDDTQARIRFMLVALQEDGEQRYKAIMSREGYADAVCIDFKDKTPQISQRGLLKSLEDIEVWISDYDANVKSVVSQMSWGDLTRRGTKPRSLRATFIKSENERTAGDWLDEVDDLIRAMRGDRKDPYGRVKIAIIDSGLHDKERDRYQTEYKDFTGVPANDSWHGTCCAGIIQGMYEEARLYIARVFERDHADEIEGPLRMARAIHWAIEPPRSVDIISISAGFRNYSKELDDAVTRAKAAGVLVIAAASNWQNTNTVAFPARHNLSTMCIYSTNTGNQSSSFNPEPRADTQNFAILGEGFQHPDQRRNERMSGTSMATAVAAGLAARIVDFSRQNDNKASIFRAQDVGKLPGMLAIFSAMSKPAGNLRYISPLELLPLRHGVSREADRQRVREVLSQAMERAN</sequence>
<dbReference type="Proteomes" id="UP000030703">
    <property type="component" value="Unassembled WGS sequence"/>
</dbReference>
<dbReference type="PRINTS" id="PR00723">
    <property type="entry name" value="SUBTILISIN"/>
</dbReference>
<dbReference type="Gene3D" id="3.40.50.200">
    <property type="entry name" value="Peptidase S8/S53 domain"/>
    <property type="match status" value="1"/>
</dbReference>
<dbReference type="Pfam" id="PF00082">
    <property type="entry name" value="Peptidase_S8"/>
    <property type="match status" value="1"/>
</dbReference>
<proteinExistence type="inferred from homology"/>
<evidence type="ECO:0000259" key="6">
    <source>
        <dbReference type="Pfam" id="PF00082"/>
    </source>
</evidence>
<gene>
    <name evidence="7" type="ORF">FOMG_04349</name>
</gene>
<feature type="active site" description="Charge relay system" evidence="5">
    <location>
        <position position="682"/>
    </location>
</feature>
<name>X0APM6_FUSOX</name>
<feature type="active site" description="Charge relay system" evidence="5">
    <location>
        <position position="502"/>
    </location>
</feature>
<feature type="active site" description="Charge relay system" evidence="5">
    <location>
        <position position="530"/>
    </location>
</feature>
<evidence type="ECO:0000256" key="1">
    <source>
        <dbReference type="ARBA" id="ARBA00011073"/>
    </source>
</evidence>
<reference evidence="7" key="2">
    <citation type="submission" date="2012-05" db="EMBL/GenBank/DDBJ databases">
        <title>Annotation of the Genome Sequence of Fusarium oxysporum f. sp. melonis 26406.</title>
        <authorList>
            <consortium name="The Broad Institute Genomics Platform"/>
            <person name="Ma L.-J."/>
            <person name="Corby-Kistler H."/>
            <person name="Broz K."/>
            <person name="Gale L.R."/>
            <person name="Jonkers W."/>
            <person name="O'Donnell K."/>
            <person name="Ploetz R."/>
            <person name="Steinberg C."/>
            <person name="Schwartz D.C."/>
            <person name="VanEtten H."/>
            <person name="Zhou S."/>
            <person name="Young S.K."/>
            <person name="Zeng Q."/>
            <person name="Gargeya S."/>
            <person name="Fitzgerald M."/>
            <person name="Abouelleil A."/>
            <person name="Alvarado L."/>
            <person name="Chapman S.B."/>
            <person name="Gainer-Dewar J."/>
            <person name="Goldberg J."/>
            <person name="Griggs A."/>
            <person name="Gujja S."/>
            <person name="Hansen M."/>
            <person name="Howarth C."/>
            <person name="Imamovic A."/>
            <person name="Ireland A."/>
            <person name="Larimer J."/>
            <person name="McCowan C."/>
            <person name="Murphy C."/>
            <person name="Pearson M."/>
            <person name="Poon T.W."/>
            <person name="Priest M."/>
            <person name="Roberts A."/>
            <person name="Saif S."/>
            <person name="Shea T."/>
            <person name="Sykes S."/>
            <person name="Wortman J."/>
            <person name="Nusbaum C."/>
            <person name="Birren B."/>
        </authorList>
    </citation>
    <scope>NUCLEOTIDE SEQUENCE</scope>
    <source>
        <strain evidence="7">26406</strain>
    </source>
</reference>
<dbReference type="InterPro" id="IPR050131">
    <property type="entry name" value="Peptidase_S8_subtilisin-like"/>
</dbReference>
<dbReference type="PANTHER" id="PTHR43806:SF11">
    <property type="entry name" value="CEREVISIN-RELATED"/>
    <property type="match status" value="1"/>
</dbReference>
<accession>X0APM6</accession>
<feature type="domain" description="Peptidase S8/S53" evidence="6">
    <location>
        <begin position="496"/>
        <end position="697"/>
    </location>
</feature>
<dbReference type="GO" id="GO:0006508">
    <property type="term" value="P:proteolysis"/>
    <property type="evidence" value="ECO:0007669"/>
    <property type="project" value="UniProtKB-KW"/>
</dbReference>
<evidence type="ECO:0000256" key="2">
    <source>
        <dbReference type="ARBA" id="ARBA00022670"/>
    </source>
</evidence>
<dbReference type="VEuPathDB" id="FungiDB:FOMG_04349"/>
<evidence type="ECO:0000313" key="7">
    <source>
        <dbReference type="EMBL" id="EXK46134.1"/>
    </source>
</evidence>
<dbReference type="InterPro" id="IPR000209">
    <property type="entry name" value="Peptidase_S8/S53_dom"/>
</dbReference>
<dbReference type="InterPro" id="IPR036852">
    <property type="entry name" value="Peptidase_S8/S53_dom_sf"/>
</dbReference>
<dbReference type="InterPro" id="IPR015500">
    <property type="entry name" value="Peptidase_S8_subtilisin-rel"/>
</dbReference>
<dbReference type="SUPFAM" id="SSF52743">
    <property type="entry name" value="Subtilisin-like"/>
    <property type="match status" value="1"/>
</dbReference>
<keyword evidence="4 5" id="KW-0720">Serine protease</keyword>
<comment type="similarity">
    <text evidence="1 5">Belongs to the peptidase S8 family.</text>
</comment>
<dbReference type="PROSITE" id="PS51892">
    <property type="entry name" value="SUBTILASE"/>
    <property type="match status" value="1"/>
</dbReference>